<dbReference type="HOGENOM" id="CLU_089470_3_2_5"/>
<protein>
    <submittedName>
        <fullName evidence="4">Class I peptide chain release factor</fullName>
    </submittedName>
</protein>
<dbReference type="GO" id="GO:0072344">
    <property type="term" value="P:rescue of stalled ribosome"/>
    <property type="evidence" value="ECO:0007669"/>
    <property type="project" value="TreeGrafter"/>
</dbReference>
<dbReference type="SUPFAM" id="SSF75620">
    <property type="entry name" value="Release factor"/>
    <property type="match status" value="1"/>
</dbReference>
<evidence type="ECO:0000256" key="2">
    <source>
        <dbReference type="SAM" id="MobiDB-lite"/>
    </source>
</evidence>
<dbReference type="EMBL" id="HE663493">
    <property type="protein sequence ID" value="CCG08024.1"/>
    <property type="molecule type" value="Genomic_DNA"/>
</dbReference>
<feature type="domain" description="Prokaryotic-type class I peptide chain release factors" evidence="3">
    <location>
        <begin position="21"/>
        <end position="37"/>
    </location>
</feature>
<dbReference type="KEGG" id="rpm:RSPPHO_01398"/>
<dbReference type="eggNOG" id="COG1186">
    <property type="taxonomic scope" value="Bacteria"/>
</dbReference>
<reference evidence="4 5" key="1">
    <citation type="submission" date="2012-02" db="EMBL/GenBank/DDBJ databases">
        <title>Shotgun genome sequence of Phaeospirillum photometricum DSM 122.</title>
        <authorList>
            <person name="Duquesne K."/>
            <person name="Sturgis J."/>
        </authorList>
    </citation>
    <scope>NUCLEOTIDE SEQUENCE [LARGE SCALE GENOMIC DNA]</scope>
    <source>
        <strain evidence="5">DSM122</strain>
    </source>
</reference>
<feature type="compositionally biased region" description="Basic residues" evidence="2">
    <location>
        <begin position="125"/>
        <end position="134"/>
    </location>
</feature>
<dbReference type="Gene3D" id="3.30.160.20">
    <property type="match status" value="1"/>
</dbReference>
<gene>
    <name evidence="4" type="ORF">RSPPHO_01398</name>
</gene>
<comment type="similarity">
    <text evidence="1">Belongs to the prokaryotic/mitochondrial release factor family.</text>
</comment>
<dbReference type="AlphaFoldDB" id="H6SJ59"/>
<sequence length="140" mass="15831">MIPVMGAIYLDDSELEERFIRSSGPGGQNVNKVATAVQLRFNALASPNLPERVKERLKALAGSRLTQDGVLVITAQTWRTQEANRREALERLLTLLRAASERERPRRPTRPTRASQTRRLDGKTHHGSLKAQRRQRPDAE</sequence>
<dbReference type="InterPro" id="IPR000352">
    <property type="entry name" value="Pep_chain_release_fac_I"/>
</dbReference>
<dbReference type="GO" id="GO:0004045">
    <property type="term" value="F:peptidyl-tRNA hydrolase activity"/>
    <property type="evidence" value="ECO:0007669"/>
    <property type="project" value="TreeGrafter"/>
</dbReference>
<dbReference type="RefSeq" id="WP_014414663.1">
    <property type="nucleotide sequence ID" value="NC_017059.1"/>
</dbReference>
<dbReference type="PANTHER" id="PTHR47814:SF1">
    <property type="entry name" value="PEPTIDYL-TRNA HYDROLASE ARFB"/>
    <property type="match status" value="1"/>
</dbReference>
<dbReference type="OrthoDB" id="9815709at2"/>
<feature type="region of interest" description="Disordered" evidence="2">
    <location>
        <begin position="98"/>
        <end position="140"/>
    </location>
</feature>
<evidence type="ECO:0000313" key="4">
    <source>
        <dbReference type="EMBL" id="CCG08024.1"/>
    </source>
</evidence>
<dbReference type="GO" id="GO:0043022">
    <property type="term" value="F:ribosome binding"/>
    <property type="evidence" value="ECO:0007669"/>
    <property type="project" value="TreeGrafter"/>
</dbReference>
<name>H6SJ59_PARPM</name>
<dbReference type="Proteomes" id="UP000033220">
    <property type="component" value="Chromosome DSM 122"/>
</dbReference>
<accession>H6SJ59</accession>
<dbReference type="PROSITE" id="PS00745">
    <property type="entry name" value="RF_PROK_I"/>
    <property type="match status" value="1"/>
</dbReference>
<evidence type="ECO:0000256" key="1">
    <source>
        <dbReference type="ARBA" id="ARBA00010835"/>
    </source>
</evidence>
<organism evidence="4 5">
    <name type="scientific">Pararhodospirillum photometricum DSM 122</name>
    <dbReference type="NCBI Taxonomy" id="1150469"/>
    <lineage>
        <taxon>Bacteria</taxon>
        <taxon>Pseudomonadati</taxon>
        <taxon>Pseudomonadota</taxon>
        <taxon>Alphaproteobacteria</taxon>
        <taxon>Rhodospirillales</taxon>
        <taxon>Rhodospirillaceae</taxon>
        <taxon>Pararhodospirillum</taxon>
    </lineage>
</organism>
<dbReference type="STRING" id="1150469.RSPPHO_01398"/>
<dbReference type="Pfam" id="PF00472">
    <property type="entry name" value="RF-1"/>
    <property type="match status" value="1"/>
</dbReference>
<evidence type="ECO:0000259" key="3">
    <source>
        <dbReference type="PROSITE" id="PS00745"/>
    </source>
</evidence>
<dbReference type="InterPro" id="IPR045853">
    <property type="entry name" value="Pep_chain_release_fac_I_sf"/>
</dbReference>
<keyword evidence="5" id="KW-1185">Reference proteome</keyword>
<dbReference type="GO" id="GO:0003747">
    <property type="term" value="F:translation release factor activity"/>
    <property type="evidence" value="ECO:0007669"/>
    <property type="project" value="InterPro"/>
</dbReference>
<dbReference type="NCBIfam" id="NF006718">
    <property type="entry name" value="PRK09256.1"/>
    <property type="match status" value="1"/>
</dbReference>
<proteinExistence type="inferred from homology"/>
<dbReference type="PANTHER" id="PTHR47814">
    <property type="entry name" value="PEPTIDYL-TRNA HYDROLASE ARFB"/>
    <property type="match status" value="1"/>
</dbReference>
<evidence type="ECO:0000313" key="5">
    <source>
        <dbReference type="Proteomes" id="UP000033220"/>
    </source>
</evidence>
<dbReference type="PATRIC" id="fig|1150469.3.peg.1577"/>